<accession>A0AAJ7TNH6</accession>
<dbReference type="PANTHER" id="PTHR24394">
    <property type="entry name" value="ZINC FINGER PROTEIN"/>
    <property type="match status" value="1"/>
</dbReference>
<dbReference type="PANTHER" id="PTHR24394:SF48">
    <property type="entry name" value="ZINC FINGER PROTEIN 771"/>
    <property type="match status" value="1"/>
</dbReference>
<dbReference type="SMART" id="SM00355">
    <property type="entry name" value="ZnF_C2H2"/>
    <property type="match status" value="3"/>
</dbReference>
<keyword evidence="12" id="KW-1185">Reference proteome</keyword>
<dbReference type="GO" id="GO:0008270">
    <property type="term" value="F:zinc ion binding"/>
    <property type="evidence" value="ECO:0007669"/>
    <property type="project" value="UniProtKB-KW"/>
</dbReference>
<keyword evidence="3" id="KW-0677">Repeat</keyword>
<evidence type="ECO:0000256" key="6">
    <source>
        <dbReference type="ARBA" id="ARBA00023015"/>
    </source>
</evidence>
<reference evidence="13" key="1">
    <citation type="submission" date="2025-08" db="UniProtKB">
        <authorList>
            <consortium name="RefSeq"/>
        </authorList>
    </citation>
    <scope>IDENTIFICATION</scope>
    <source>
        <tissue evidence="13">Sperm</tissue>
    </source>
</reference>
<protein>
    <submittedName>
        <fullName evidence="13">Zinc finger and SCAN domain-containing protein 26-like</fullName>
    </submittedName>
</protein>
<keyword evidence="2" id="KW-0479">Metal-binding</keyword>
<dbReference type="SUPFAM" id="SSF57667">
    <property type="entry name" value="beta-beta-alpha zinc fingers"/>
    <property type="match status" value="2"/>
</dbReference>
<feature type="region of interest" description="Disordered" evidence="10">
    <location>
        <begin position="388"/>
        <end position="417"/>
    </location>
</feature>
<evidence type="ECO:0000256" key="3">
    <source>
        <dbReference type="ARBA" id="ARBA00022737"/>
    </source>
</evidence>
<dbReference type="PROSITE" id="PS00028">
    <property type="entry name" value="ZINC_FINGER_C2H2_1"/>
    <property type="match status" value="3"/>
</dbReference>
<dbReference type="FunFam" id="3.30.160.60:FF:000848">
    <property type="entry name" value="Zinc finger protein 35"/>
    <property type="match status" value="1"/>
</dbReference>
<dbReference type="FunFam" id="3.30.160.60:FF:000744">
    <property type="entry name" value="zinc finger E-box-binding homeobox 1"/>
    <property type="match status" value="1"/>
</dbReference>
<dbReference type="Gene3D" id="3.30.160.60">
    <property type="entry name" value="Classic Zinc Finger"/>
    <property type="match status" value="3"/>
</dbReference>
<evidence type="ECO:0000256" key="4">
    <source>
        <dbReference type="ARBA" id="ARBA00022771"/>
    </source>
</evidence>
<keyword evidence="6" id="KW-0805">Transcription regulation</keyword>
<dbReference type="GO" id="GO:0000981">
    <property type="term" value="F:DNA-binding transcription factor activity, RNA polymerase II-specific"/>
    <property type="evidence" value="ECO:0007669"/>
    <property type="project" value="TreeGrafter"/>
</dbReference>
<dbReference type="GO" id="GO:0003677">
    <property type="term" value="F:DNA binding"/>
    <property type="evidence" value="ECO:0007669"/>
    <property type="project" value="UniProtKB-KW"/>
</dbReference>
<keyword evidence="7" id="KW-0804">Transcription</keyword>
<dbReference type="GO" id="GO:0005634">
    <property type="term" value="C:nucleus"/>
    <property type="evidence" value="ECO:0007669"/>
    <property type="project" value="UniProtKB-SubCell"/>
</dbReference>
<dbReference type="RefSeq" id="XP_032821233.1">
    <property type="nucleotide sequence ID" value="XM_032965342.1"/>
</dbReference>
<feature type="domain" description="C2H2-type" evidence="11">
    <location>
        <begin position="522"/>
        <end position="549"/>
    </location>
</feature>
<evidence type="ECO:0000313" key="12">
    <source>
        <dbReference type="Proteomes" id="UP001318040"/>
    </source>
</evidence>
<dbReference type="KEGG" id="pmrn:116948569"/>
<organism evidence="12 13">
    <name type="scientific">Petromyzon marinus</name>
    <name type="common">Sea lamprey</name>
    <dbReference type="NCBI Taxonomy" id="7757"/>
    <lineage>
        <taxon>Eukaryota</taxon>
        <taxon>Metazoa</taxon>
        <taxon>Chordata</taxon>
        <taxon>Craniata</taxon>
        <taxon>Vertebrata</taxon>
        <taxon>Cyclostomata</taxon>
        <taxon>Hyperoartia</taxon>
        <taxon>Petromyzontiformes</taxon>
        <taxon>Petromyzontidae</taxon>
        <taxon>Petromyzon</taxon>
    </lineage>
</organism>
<evidence type="ECO:0000259" key="11">
    <source>
        <dbReference type="PROSITE" id="PS50157"/>
    </source>
</evidence>
<feature type="domain" description="C2H2-type" evidence="11">
    <location>
        <begin position="494"/>
        <end position="521"/>
    </location>
</feature>
<evidence type="ECO:0000256" key="7">
    <source>
        <dbReference type="ARBA" id="ARBA00023163"/>
    </source>
</evidence>
<dbReference type="PROSITE" id="PS50157">
    <property type="entry name" value="ZINC_FINGER_C2H2_2"/>
    <property type="match status" value="3"/>
</dbReference>
<feature type="region of interest" description="Disordered" evidence="10">
    <location>
        <begin position="154"/>
        <end position="174"/>
    </location>
</feature>
<evidence type="ECO:0000256" key="1">
    <source>
        <dbReference type="ARBA" id="ARBA00004123"/>
    </source>
</evidence>
<dbReference type="FunFam" id="3.30.160.60:FF:000912">
    <property type="entry name" value="Zinc finger protein 660"/>
    <property type="match status" value="1"/>
</dbReference>
<proteinExistence type="predicted"/>
<comment type="subcellular location">
    <subcellularLocation>
        <location evidence="1">Nucleus</location>
    </subcellularLocation>
</comment>
<evidence type="ECO:0000256" key="9">
    <source>
        <dbReference type="PROSITE-ProRule" id="PRU00042"/>
    </source>
</evidence>
<dbReference type="InterPro" id="IPR013087">
    <property type="entry name" value="Znf_C2H2_type"/>
</dbReference>
<evidence type="ECO:0000256" key="10">
    <source>
        <dbReference type="SAM" id="MobiDB-lite"/>
    </source>
</evidence>
<keyword evidence="8" id="KW-0539">Nucleus</keyword>
<keyword evidence="4 9" id="KW-0863">Zinc-finger</keyword>
<gene>
    <name evidence="13" type="primary">LOC116948569</name>
</gene>
<evidence type="ECO:0000313" key="13">
    <source>
        <dbReference type="RefSeq" id="XP_032821233.1"/>
    </source>
</evidence>
<sequence length="554" mass="59682">MAAGVAVGGPTSFSAWLGTQGASASMALALEQELGIGSEDTLLACAEDPHIRAELLSLARRRLPFGSYAVLARLLRGVWRLRIAAETFGGTEAAAAAAAAVLPPTDSCQLRCGEHSLLTSLLHAIVMTLSSLSQELQESAERFSCLDGLVQAGASPRSTGSPVPAEAVDSPVPVESSSPVDAFGALADEEQNPSRAWDVNIKMEPVGESTPDSSDGFSGPNLDVSFVKVEVETDCLENGDVPECSRKEALEDLACTCHQDVSAQCCSKEYCNDVNTLKQWKAARPKYKWNNDQGRSPDWAVDKTSLVRNSNNPRCDKGSGKKDLGEVWNPNLTLDQSVVLIEDDNPFTAENSVGYQHRVHATPGAQTPTMHLDNDGSPVQIFTQPVRTSATEDEVHGTDNQEDAVSSMEPPPSLGAAQAEDVPYDGCVERGQEFSLPAQYVRHVPCHRRGGDGGVNDGAAGGGRPFTCPLCGACFSHLSALNRHKRTHTGERPFSCEECGKRFTQSSHLNRHMRTHTGEKPFKCLHCGKGFLQSSDLARHQRTHARRPHSHQRQ</sequence>
<evidence type="ECO:0000256" key="8">
    <source>
        <dbReference type="ARBA" id="ARBA00023242"/>
    </source>
</evidence>
<name>A0AAJ7TNH6_PETMA</name>
<keyword evidence="5" id="KW-0862">Zinc</keyword>
<evidence type="ECO:0000256" key="5">
    <source>
        <dbReference type="ARBA" id="ARBA00022833"/>
    </source>
</evidence>
<dbReference type="AlphaFoldDB" id="A0AAJ7TNH6"/>
<evidence type="ECO:0000256" key="2">
    <source>
        <dbReference type="ARBA" id="ARBA00022723"/>
    </source>
</evidence>
<dbReference type="InterPro" id="IPR036236">
    <property type="entry name" value="Znf_C2H2_sf"/>
</dbReference>
<feature type="domain" description="C2H2-type" evidence="11">
    <location>
        <begin position="466"/>
        <end position="493"/>
    </location>
</feature>
<dbReference type="Proteomes" id="UP001318040">
    <property type="component" value="Chromosome 34"/>
</dbReference>
<dbReference type="Pfam" id="PF00096">
    <property type="entry name" value="zf-C2H2"/>
    <property type="match status" value="3"/>
</dbReference>